<dbReference type="CDD" id="cd04301">
    <property type="entry name" value="NAT_SF"/>
    <property type="match status" value="1"/>
</dbReference>
<dbReference type="PANTHER" id="PTHR41368:SF1">
    <property type="entry name" value="PROTEIN YGHO"/>
    <property type="match status" value="1"/>
</dbReference>
<organism evidence="3 4">
    <name type="scientific">Anaeromyxobacter paludicola</name>
    <dbReference type="NCBI Taxonomy" id="2918171"/>
    <lineage>
        <taxon>Bacteria</taxon>
        <taxon>Pseudomonadati</taxon>
        <taxon>Myxococcota</taxon>
        <taxon>Myxococcia</taxon>
        <taxon>Myxococcales</taxon>
        <taxon>Cystobacterineae</taxon>
        <taxon>Anaeromyxobacteraceae</taxon>
        <taxon>Anaeromyxobacter</taxon>
    </lineage>
</organism>
<dbReference type="InterPro" id="IPR016181">
    <property type="entry name" value="Acyl_CoA_acyltransferase"/>
</dbReference>
<feature type="region of interest" description="Disordered" evidence="1">
    <location>
        <begin position="1"/>
        <end position="21"/>
    </location>
</feature>
<evidence type="ECO:0000259" key="2">
    <source>
        <dbReference type="PROSITE" id="PS51186"/>
    </source>
</evidence>
<gene>
    <name evidence="3" type="ORF">AMPC_34760</name>
</gene>
<accession>A0ABM7XEQ2</accession>
<dbReference type="InterPro" id="IPR039968">
    <property type="entry name" value="BcerS-like"/>
</dbReference>
<dbReference type="Proteomes" id="UP001162734">
    <property type="component" value="Chromosome"/>
</dbReference>
<name>A0ABM7XEQ2_9BACT</name>
<dbReference type="InterPro" id="IPR000182">
    <property type="entry name" value="GNAT_dom"/>
</dbReference>
<evidence type="ECO:0000256" key="1">
    <source>
        <dbReference type="SAM" id="MobiDB-lite"/>
    </source>
</evidence>
<feature type="domain" description="N-acetyltransferase" evidence="2">
    <location>
        <begin position="223"/>
        <end position="396"/>
    </location>
</feature>
<evidence type="ECO:0000313" key="4">
    <source>
        <dbReference type="Proteomes" id="UP001162734"/>
    </source>
</evidence>
<dbReference type="PROSITE" id="PS51186">
    <property type="entry name" value="GNAT"/>
    <property type="match status" value="1"/>
</dbReference>
<protein>
    <recommendedName>
        <fullName evidence="2">N-acetyltransferase domain-containing protein</fullName>
    </recommendedName>
</protein>
<keyword evidence="4" id="KW-1185">Reference proteome</keyword>
<sequence>MVQPAVTEHPATQGQPARPDPEVEVVSVQSGLEKDAFIRLQWQINKGDPNWVPPLLMERHEFLDPAKNPFFKHSEVGLYLARRGGETVGRIAAVNDRNFNAFHGSKTAYFGLYESVNDPGVSAALFGAAKAWARWRGLDSMIGPLNLSTNYDCGLLVDGFDTPPYLLMPHNPYYYADLFGACGLKKSKDLYAFERTAAEPPPEKFASIAEKVRKREGLLVRPVNLKDFEAEVARLKAVYNAAWEKNWGFVPMTDAEFDKLARDLKQLVAPGLCLVAEAHGEPVAFSLTVPDFNQALSHVDGRLTRFGLPIGLAKLMYYSRQIDRVRLMALGVIERYRKRGIDAVLVVETIQRARQLGYKGGEISWTLEDNHLINRAIEACGCVRHKTYRIFETPVE</sequence>
<reference evidence="4" key="1">
    <citation type="journal article" date="2022" name="Int. J. Syst. Evol. Microbiol.">
        <title>Anaeromyxobacter oryzae sp. nov., Anaeromyxobacter diazotrophicus sp. nov. and Anaeromyxobacter paludicola sp. nov., isolated from paddy soils.</title>
        <authorList>
            <person name="Itoh H."/>
            <person name="Xu Z."/>
            <person name="Mise K."/>
            <person name="Masuda Y."/>
            <person name="Ushijima N."/>
            <person name="Hayakawa C."/>
            <person name="Shiratori Y."/>
            <person name="Senoo K."/>
        </authorList>
    </citation>
    <scope>NUCLEOTIDE SEQUENCE [LARGE SCALE GENOMIC DNA]</scope>
    <source>
        <strain evidence="4">Red630</strain>
    </source>
</reference>
<dbReference type="SUPFAM" id="SSF55729">
    <property type="entry name" value="Acyl-CoA N-acyltransferases (Nat)"/>
    <property type="match status" value="1"/>
</dbReference>
<proteinExistence type="predicted"/>
<dbReference type="Gene3D" id="3.40.630.30">
    <property type="match status" value="1"/>
</dbReference>
<evidence type="ECO:0000313" key="3">
    <source>
        <dbReference type="EMBL" id="BDG10363.1"/>
    </source>
</evidence>
<dbReference type="EMBL" id="AP025592">
    <property type="protein sequence ID" value="BDG10363.1"/>
    <property type="molecule type" value="Genomic_DNA"/>
</dbReference>
<dbReference type="PANTHER" id="PTHR41368">
    <property type="entry name" value="PROTEIN YGHO"/>
    <property type="match status" value="1"/>
</dbReference>
<dbReference type="RefSeq" id="WP_248342814.1">
    <property type="nucleotide sequence ID" value="NZ_AP025592.1"/>
</dbReference>